<feature type="domain" description="Calpain catalytic" evidence="13">
    <location>
        <begin position="163"/>
        <end position="467"/>
    </location>
</feature>
<dbReference type="Proteomes" id="UP000012045">
    <property type="component" value="Unassembled WGS sequence"/>
</dbReference>
<comment type="similarity">
    <text evidence="1">Belongs to the peptidase C2 family.</text>
</comment>
<keyword evidence="9" id="KW-0862">Zinc</keyword>
<dbReference type="InterPro" id="IPR038765">
    <property type="entry name" value="Papain-like_cys_pep_sf"/>
</dbReference>
<keyword evidence="6" id="KW-0863">Zinc-finger</keyword>
<keyword evidence="7 11" id="KW-0378">Hydrolase</keyword>
<feature type="region of interest" description="Disordered" evidence="12">
    <location>
        <begin position="762"/>
        <end position="789"/>
    </location>
</feature>
<dbReference type="InterPro" id="IPR022684">
    <property type="entry name" value="Calpain_cysteine_protease"/>
</dbReference>
<evidence type="ECO:0000259" key="13">
    <source>
        <dbReference type="PROSITE" id="PS50203"/>
    </source>
</evidence>
<evidence type="ECO:0000256" key="3">
    <source>
        <dbReference type="ARBA" id="ARBA00022670"/>
    </source>
</evidence>
<dbReference type="PRINTS" id="PR00704">
    <property type="entry name" value="CALPAIN"/>
</dbReference>
<dbReference type="SMART" id="SM00230">
    <property type="entry name" value="CysPc"/>
    <property type="match status" value="1"/>
</dbReference>
<evidence type="ECO:0000256" key="9">
    <source>
        <dbReference type="ARBA" id="ARBA00022833"/>
    </source>
</evidence>
<feature type="compositionally biased region" description="Basic residues" evidence="12">
    <location>
        <begin position="769"/>
        <end position="780"/>
    </location>
</feature>
<evidence type="ECO:0000313" key="14">
    <source>
        <dbReference type="EMBL" id="EMR81059.1"/>
    </source>
</evidence>
<evidence type="ECO:0000256" key="12">
    <source>
        <dbReference type="SAM" id="MobiDB-lite"/>
    </source>
</evidence>
<accession>M7TIT4</accession>
<dbReference type="SUPFAM" id="SSF54001">
    <property type="entry name" value="Cysteine proteinases"/>
    <property type="match status" value="1"/>
</dbReference>
<dbReference type="PROSITE" id="PS50203">
    <property type="entry name" value="CALPAIN_CAT"/>
    <property type="match status" value="1"/>
</dbReference>
<proteinExistence type="inferred from homology"/>
<dbReference type="GO" id="GO:0004198">
    <property type="term" value="F:calcium-dependent cysteine-type endopeptidase activity"/>
    <property type="evidence" value="ECO:0007669"/>
    <property type="project" value="InterPro"/>
</dbReference>
<feature type="region of interest" description="Disordered" evidence="12">
    <location>
        <begin position="622"/>
        <end position="650"/>
    </location>
</feature>
<protein>
    <submittedName>
        <fullName evidence="14">Putative calpain-like protein</fullName>
    </submittedName>
</protein>
<evidence type="ECO:0000256" key="8">
    <source>
        <dbReference type="ARBA" id="ARBA00022807"/>
    </source>
</evidence>
<dbReference type="FunFam" id="3.90.70.10:FF:000010">
    <property type="entry name" value="Calpain 15"/>
    <property type="match status" value="1"/>
</dbReference>
<dbReference type="Gene3D" id="3.90.70.10">
    <property type="entry name" value="Cysteine proteinases"/>
    <property type="match status" value="1"/>
</dbReference>
<evidence type="ECO:0000256" key="5">
    <source>
        <dbReference type="ARBA" id="ARBA00022737"/>
    </source>
</evidence>
<evidence type="ECO:0000256" key="6">
    <source>
        <dbReference type="ARBA" id="ARBA00022771"/>
    </source>
</evidence>
<evidence type="ECO:0000256" key="4">
    <source>
        <dbReference type="ARBA" id="ARBA00022723"/>
    </source>
</evidence>
<reference evidence="15" key="1">
    <citation type="journal article" date="2013" name="Genome Announc.">
        <title>Draft genome sequence of Botrytis cinerea BcDW1, inoculum for noble rot of grape berries.</title>
        <authorList>
            <person name="Blanco-Ulate B."/>
            <person name="Allen G."/>
            <person name="Powell A.L."/>
            <person name="Cantu D."/>
        </authorList>
    </citation>
    <scope>NUCLEOTIDE SEQUENCE [LARGE SCALE GENOMIC DNA]</scope>
    <source>
        <strain evidence="15">BcDW1</strain>
    </source>
</reference>
<keyword evidence="8 11" id="KW-0788">Thiol protease</keyword>
<feature type="active site" evidence="10 11">
    <location>
        <position position="411"/>
    </location>
</feature>
<keyword evidence="5" id="KW-0677">Repeat</keyword>
<dbReference type="InterPro" id="IPR001300">
    <property type="entry name" value="Peptidase_C2_calpain_cat"/>
</dbReference>
<evidence type="ECO:0000256" key="7">
    <source>
        <dbReference type="ARBA" id="ARBA00022801"/>
    </source>
</evidence>
<organism evidence="14 15">
    <name type="scientific">Botryotinia fuckeliana (strain BcDW1)</name>
    <name type="common">Noble rot fungus</name>
    <name type="synonym">Botrytis cinerea</name>
    <dbReference type="NCBI Taxonomy" id="1290391"/>
    <lineage>
        <taxon>Eukaryota</taxon>
        <taxon>Fungi</taxon>
        <taxon>Dikarya</taxon>
        <taxon>Ascomycota</taxon>
        <taxon>Pezizomycotina</taxon>
        <taxon>Leotiomycetes</taxon>
        <taxon>Helotiales</taxon>
        <taxon>Sclerotiniaceae</taxon>
        <taxon>Botrytis</taxon>
    </lineage>
</organism>
<dbReference type="EMBL" id="KB708089">
    <property type="protein sequence ID" value="EMR81059.1"/>
    <property type="molecule type" value="Genomic_DNA"/>
</dbReference>
<keyword evidence="2" id="KW-0597">Phosphoprotein</keyword>
<keyword evidence="3 11" id="KW-0645">Protease</keyword>
<dbReference type="HOGENOM" id="CLU_006072_3_1_1"/>
<dbReference type="PANTHER" id="PTHR10183">
    <property type="entry name" value="CALPAIN"/>
    <property type="match status" value="1"/>
</dbReference>
<dbReference type="OrthoDB" id="424753at2759"/>
<dbReference type="Pfam" id="PF00648">
    <property type="entry name" value="Peptidase_C2"/>
    <property type="match status" value="2"/>
</dbReference>
<sequence>MLSEKAIIKIMTIKTSTSFTQKALDSFWSDKLSSDQKITGLPNVLPKNIFERLIGETNLRSTVSGCGINTSYDAAVKQCEAKVAAIVAECQHNNTKYSDNEFNLDDMEYCIRPLTVTESDTVIGGERTKLRSSKKSMTTRTVNTRTGTTKLTATKVREPACAKRINEIFDAPRFFTGHEPHLQDIRQGSEVDCWFLSSLGCLAVDEAHPQLINKLCPKRARNEKIGVYGFVFYRDGEWVSEIVDDKLYLTNPDYDDCDDDRRSVWDRSHGRLDPEASRADYKKTFQTGSDALFFGSCADPNETWVPLMEKAFAKIHGDYDSICGGWPGEGVEDLTGGVTTEFITADILDKDSFWTEGLLKVGKDFIFNASTRDYNHPDPDQLGRQGIEDDHAYSVLRAVEYYGNRLCLVKNPWGETEWNGPWSDGSKEWTPEALHILNHKFGNEGIFWMPYEDFLNRYDEIWRTRIFHCDWFNWHVAQHWTTVNVPWSGDYNETSFHFDIPVPTTAVIVLSQLDARYFGGLTGQHTYHLSFHLHVPGQNSHVVRGYSSGDRSATTEIFLEADAYEVFLQITGYRDDTLPKIEDVVRYNWLDRRDKLIQIGLKHDMAYLKGVVQEDIQKKDKRTSLTTPVTLTTPSTFTPPTTPPSTPAPPIPKDAADMTKDSWNASCVVGLKIYTNHTIALIGLGKAADAVKVEISPDLAKKDHGIRKLFYMFDDTFSSNLRKVKIKTKKKTFRIKWKFKDEGWREEILLGCGRKGLWDGKVGAEKQRKKEKRREKRRRTSREPTEQID</sequence>
<gene>
    <name evidence="14" type="ORF">BcDW1_10370</name>
</gene>
<keyword evidence="4" id="KW-0479">Metal-binding</keyword>
<dbReference type="GO" id="GO:0008270">
    <property type="term" value="F:zinc ion binding"/>
    <property type="evidence" value="ECO:0007669"/>
    <property type="project" value="UniProtKB-KW"/>
</dbReference>
<dbReference type="GO" id="GO:0006508">
    <property type="term" value="P:proteolysis"/>
    <property type="evidence" value="ECO:0007669"/>
    <property type="project" value="UniProtKB-KW"/>
</dbReference>
<evidence type="ECO:0000256" key="11">
    <source>
        <dbReference type="PROSITE-ProRule" id="PRU00239"/>
    </source>
</evidence>
<evidence type="ECO:0000256" key="1">
    <source>
        <dbReference type="ARBA" id="ARBA00007623"/>
    </source>
</evidence>
<dbReference type="PANTHER" id="PTHR10183:SF425">
    <property type="entry name" value="CALPAIN-5"/>
    <property type="match status" value="1"/>
</dbReference>
<dbReference type="AlphaFoldDB" id="M7TIT4"/>
<evidence type="ECO:0000256" key="10">
    <source>
        <dbReference type="PIRSR" id="PIRSR622684-1"/>
    </source>
</evidence>
<feature type="active site" evidence="10 11">
    <location>
        <position position="193"/>
    </location>
</feature>
<feature type="active site" evidence="10 11">
    <location>
        <position position="391"/>
    </location>
</feature>
<feature type="compositionally biased region" description="Low complexity" evidence="12">
    <location>
        <begin position="624"/>
        <end position="639"/>
    </location>
</feature>
<evidence type="ECO:0000256" key="2">
    <source>
        <dbReference type="ARBA" id="ARBA00022553"/>
    </source>
</evidence>
<feature type="compositionally biased region" description="Pro residues" evidence="12">
    <location>
        <begin position="640"/>
        <end position="650"/>
    </location>
</feature>
<dbReference type="STRING" id="1290391.M7TIT4"/>
<name>M7TIT4_BOTF1</name>
<evidence type="ECO:0000313" key="15">
    <source>
        <dbReference type="Proteomes" id="UP000012045"/>
    </source>
</evidence>